<dbReference type="AlphaFoldDB" id="A0A251UZ48"/>
<evidence type="ECO:0000313" key="1">
    <source>
        <dbReference type="EMBL" id="OTG28628.1"/>
    </source>
</evidence>
<proteinExistence type="predicted"/>
<dbReference type="EMBL" id="CM007893">
    <property type="protein sequence ID" value="OTG28628.1"/>
    <property type="molecule type" value="Genomic_DNA"/>
</dbReference>
<dbReference type="InParanoid" id="A0A251UZ48"/>
<dbReference type="Proteomes" id="UP000215914">
    <property type="component" value="Chromosome 4"/>
</dbReference>
<keyword evidence="2" id="KW-1185">Reference proteome</keyword>
<reference evidence="2" key="1">
    <citation type="journal article" date="2017" name="Nature">
        <title>The sunflower genome provides insights into oil metabolism, flowering and Asterid evolution.</title>
        <authorList>
            <person name="Badouin H."/>
            <person name="Gouzy J."/>
            <person name="Grassa C.J."/>
            <person name="Murat F."/>
            <person name="Staton S.E."/>
            <person name="Cottret L."/>
            <person name="Lelandais-Briere C."/>
            <person name="Owens G.L."/>
            <person name="Carrere S."/>
            <person name="Mayjonade B."/>
            <person name="Legrand L."/>
            <person name="Gill N."/>
            <person name="Kane N.C."/>
            <person name="Bowers J.E."/>
            <person name="Hubner S."/>
            <person name="Bellec A."/>
            <person name="Berard A."/>
            <person name="Berges H."/>
            <person name="Blanchet N."/>
            <person name="Boniface M.C."/>
            <person name="Brunel D."/>
            <person name="Catrice O."/>
            <person name="Chaidir N."/>
            <person name="Claudel C."/>
            <person name="Donnadieu C."/>
            <person name="Faraut T."/>
            <person name="Fievet G."/>
            <person name="Helmstetter N."/>
            <person name="King M."/>
            <person name="Knapp S.J."/>
            <person name="Lai Z."/>
            <person name="Le Paslier M.C."/>
            <person name="Lippi Y."/>
            <person name="Lorenzon L."/>
            <person name="Mandel J.R."/>
            <person name="Marage G."/>
            <person name="Marchand G."/>
            <person name="Marquand E."/>
            <person name="Bret-Mestries E."/>
            <person name="Morien E."/>
            <person name="Nambeesan S."/>
            <person name="Nguyen T."/>
            <person name="Pegot-Espagnet P."/>
            <person name="Pouilly N."/>
            <person name="Raftis F."/>
            <person name="Sallet E."/>
            <person name="Schiex T."/>
            <person name="Thomas J."/>
            <person name="Vandecasteele C."/>
            <person name="Vares D."/>
            <person name="Vear F."/>
            <person name="Vautrin S."/>
            <person name="Crespi M."/>
            <person name="Mangin B."/>
            <person name="Burke J.M."/>
            <person name="Salse J."/>
            <person name="Munos S."/>
            <person name="Vincourt P."/>
            <person name="Rieseberg L.H."/>
            <person name="Langlade N.B."/>
        </authorList>
    </citation>
    <scope>NUCLEOTIDE SEQUENCE [LARGE SCALE GENOMIC DNA]</scope>
    <source>
        <strain evidence="2">cv. SF193</strain>
    </source>
</reference>
<protein>
    <submittedName>
        <fullName evidence="1">Uncharacterized protein</fullName>
    </submittedName>
</protein>
<evidence type="ECO:0000313" key="2">
    <source>
        <dbReference type="Proteomes" id="UP000215914"/>
    </source>
</evidence>
<name>A0A251UZ48_HELAN</name>
<organism evidence="1 2">
    <name type="scientific">Helianthus annuus</name>
    <name type="common">Common sunflower</name>
    <dbReference type="NCBI Taxonomy" id="4232"/>
    <lineage>
        <taxon>Eukaryota</taxon>
        <taxon>Viridiplantae</taxon>
        <taxon>Streptophyta</taxon>
        <taxon>Embryophyta</taxon>
        <taxon>Tracheophyta</taxon>
        <taxon>Spermatophyta</taxon>
        <taxon>Magnoliopsida</taxon>
        <taxon>eudicotyledons</taxon>
        <taxon>Gunneridae</taxon>
        <taxon>Pentapetalae</taxon>
        <taxon>asterids</taxon>
        <taxon>campanulids</taxon>
        <taxon>Asterales</taxon>
        <taxon>Asteraceae</taxon>
        <taxon>Asteroideae</taxon>
        <taxon>Heliantheae alliance</taxon>
        <taxon>Heliantheae</taxon>
        <taxon>Helianthus</taxon>
    </lineage>
</organism>
<gene>
    <name evidence="1" type="ORF">HannXRQ_Chr04g0113371</name>
</gene>
<accession>A0A251UZ48</accession>
<sequence>MFLGLMLMTYLKMQDKMKMNPYSSINCVSANLNPLSVNHYSVFSDLKRKR</sequence>